<dbReference type="EMBL" id="JABEBT010000144">
    <property type="protein sequence ID" value="KAF7629237.1"/>
    <property type="molecule type" value="Genomic_DNA"/>
</dbReference>
<dbReference type="PANTHER" id="PTHR15933">
    <property type="entry name" value="PROTEIN CBG16327"/>
    <property type="match status" value="1"/>
</dbReference>
<reference evidence="1" key="1">
    <citation type="journal article" date="2020" name="Ecol. Evol.">
        <title>Genome structure and content of the rice root-knot nematode (Meloidogyne graminicola).</title>
        <authorList>
            <person name="Phan N.T."/>
            <person name="Danchin E.G.J."/>
            <person name="Klopp C."/>
            <person name="Perfus-Barbeoch L."/>
            <person name="Kozlowski D.K."/>
            <person name="Koutsovoulos G.D."/>
            <person name="Lopez-Roques C."/>
            <person name="Bouchez O."/>
            <person name="Zahm M."/>
            <person name="Besnard G."/>
            <person name="Bellafiore S."/>
        </authorList>
    </citation>
    <scope>NUCLEOTIDE SEQUENCE</scope>
    <source>
        <strain evidence="1">VN-18</strain>
    </source>
</reference>
<gene>
    <name evidence="1" type="ORF">Mgra_00009225</name>
</gene>
<evidence type="ECO:0000313" key="2">
    <source>
        <dbReference type="Proteomes" id="UP000605970"/>
    </source>
</evidence>
<keyword evidence="2" id="KW-1185">Reference proteome</keyword>
<dbReference type="OrthoDB" id="5918172at2759"/>
<evidence type="ECO:0008006" key="3">
    <source>
        <dbReference type="Google" id="ProtNLM"/>
    </source>
</evidence>
<protein>
    <recommendedName>
        <fullName evidence="3">F-box domain-containing protein</fullName>
    </recommendedName>
</protein>
<dbReference type="GO" id="GO:0061630">
    <property type="term" value="F:ubiquitin protein ligase activity"/>
    <property type="evidence" value="ECO:0007669"/>
    <property type="project" value="InterPro"/>
</dbReference>
<comment type="caution">
    <text evidence="1">The sequence shown here is derived from an EMBL/GenBank/DDBJ whole genome shotgun (WGS) entry which is preliminary data.</text>
</comment>
<dbReference type="Proteomes" id="UP000605970">
    <property type="component" value="Unassembled WGS sequence"/>
</dbReference>
<organism evidence="1 2">
    <name type="scientific">Meloidogyne graminicola</name>
    <dbReference type="NCBI Taxonomy" id="189291"/>
    <lineage>
        <taxon>Eukaryota</taxon>
        <taxon>Metazoa</taxon>
        <taxon>Ecdysozoa</taxon>
        <taxon>Nematoda</taxon>
        <taxon>Chromadorea</taxon>
        <taxon>Rhabditida</taxon>
        <taxon>Tylenchina</taxon>
        <taxon>Tylenchomorpha</taxon>
        <taxon>Tylenchoidea</taxon>
        <taxon>Meloidogynidae</taxon>
        <taxon>Meloidogyninae</taxon>
        <taxon>Meloidogyne</taxon>
    </lineage>
</organism>
<dbReference type="InterPro" id="IPR031890">
    <property type="entry name" value="Fbxo30/Fbxo40"/>
</dbReference>
<feature type="non-terminal residue" evidence="1">
    <location>
        <position position="1"/>
    </location>
</feature>
<dbReference type="PANTHER" id="PTHR15933:SF20">
    <property type="entry name" value="F-BOX DOMAIN-CONTAINING PROTEIN"/>
    <property type="match status" value="1"/>
</dbReference>
<name>A0A8S9ZDH7_9BILA</name>
<evidence type="ECO:0000313" key="1">
    <source>
        <dbReference type="EMBL" id="KAF7629237.1"/>
    </source>
</evidence>
<dbReference type="AlphaFoldDB" id="A0A8S9ZDH7"/>
<sequence length="263" mass="30482">KKKSISKSIDDNSILSFLPEFYRKRGLFINPVIPFLGIVLGEEYLHLNYPIFGCSACFIPRSQFNSHYICHNFLDESPPYSFFARCPNWQRGCSFKTNTLISSNGNGVFKFNSFLSTCVYEPMPILPLIMQCSPSPTSGLLFSEMIPHFYLIISKWLDDASLRSLSFTCRRLHKLLPKLIYNRLSIEIIWKKQSLNKNCFDKHKYVENGFHEYFSSVQSIPQLKIQPQGLLIDHLQHCNYSNVYDLGIQPIELKNAIIYSNKL</sequence>
<proteinExistence type="predicted"/>
<accession>A0A8S9ZDH7</accession>